<evidence type="ECO:0000259" key="3">
    <source>
        <dbReference type="Pfam" id="PF01757"/>
    </source>
</evidence>
<sequence length="413" mass="44064">MRPRTYPHLDTVRTALVAWVIAGHALLGYSAVGGWAYDEVHEVTFAPPTELMLAALLGPSGLFVIGTLFFVSGMLAESSLQRHGPRGYVSARAVRLGLPWLVSALLVWPAAVWLAYTADGRGVTFWWVLTHRDPLLDSGSLWFALVLLMYCAAFAAWYAVRPVPRREGSPLTGRRVARVVVLIAAASFAVRLVFPARSGQLADLHLWQWPQCAGMFLFGIAAARRGWAGHVPDGIRRGCGLAAGVTLVVLPGLALATGLRDTARDMGPYLGGWHWQSACTTVVEALLVVAGSLWLVGIAERRERAPRWSRGAYVAFVVQGPVLLAFAVALRPLPAPAELKAPVLAVGAVVVCFALGVLVTGSGRTARAARDVRPHLDAGSRTSGRSGPSPSTLPAAAPFPNDQSENAEPDREG</sequence>
<dbReference type="Proteomes" id="UP000184363">
    <property type="component" value="Unassembled WGS sequence"/>
</dbReference>
<feature type="transmembrane region" description="Helical" evidence="2">
    <location>
        <begin position="311"/>
        <end position="330"/>
    </location>
</feature>
<feature type="domain" description="Acyltransferase 3" evidence="3">
    <location>
        <begin position="9"/>
        <end position="359"/>
    </location>
</feature>
<reference evidence="4 5" key="1">
    <citation type="submission" date="2016-11" db="EMBL/GenBank/DDBJ databases">
        <authorList>
            <person name="Jaros S."/>
            <person name="Januszkiewicz K."/>
            <person name="Wedrychowicz H."/>
        </authorList>
    </citation>
    <scope>NUCLEOTIDE SEQUENCE [LARGE SCALE GENOMIC DNA]</scope>
    <source>
        <strain evidence="4 5">DSM 43832</strain>
    </source>
</reference>
<feature type="transmembrane region" description="Helical" evidence="2">
    <location>
        <begin position="176"/>
        <end position="194"/>
    </location>
</feature>
<feature type="transmembrane region" description="Helical" evidence="2">
    <location>
        <begin position="235"/>
        <end position="255"/>
    </location>
</feature>
<keyword evidence="2" id="KW-0472">Membrane</keyword>
<name>A0A1M6XMM1_PSETH</name>
<feature type="transmembrane region" description="Helical" evidence="2">
    <location>
        <begin position="275"/>
        <end position="299"/>
    </location>
</feature>
<feature type="transmembrane region" description="Helical" evidence="2">
    <location>
        <begin position="12"/>
        <end position="32"/>
    </location>
</feature>
<dbReference type="Pfam" id="PF01757">
    <property type="entry name" value="Acyl_transf_3"/>
    <property type="match status" value="1"/>
</dbReference>
<evidence type="ECO:0000313" key="5">
    <source>
        <dbReference type="Proteomes" id="UP000184363"/>
    </source>
</evidence>
<dbReference type="RefSeq" id="WP_073458899.1">
    <property type="nucleotide sequence ID" value="NZ_FRAP01000017.1"/>
</dbReference>
<protein>
    <recommendedName>
        <fullName evidence="3">Acyltransferase 3 domain-containing protein</fullName>
    </recommendedName>
</protein>
<feature type="transmembrane region" description="Helical" evidence="2">
    <location>
        <begin position="52"/>
        <end position="75"/>
    </location>
</feature>
<keyword evidence="5" id="KW-1185">Reference proteome</keyword>
<dbReference type="GO" id="GO:0016747">
    <property type="term" value="F:acyltransferase activity, transferring groups other than amino-acyl groups"/>
    <property type="evidence" value="ECO:0007669"/>
    <property type="project" value="InterPro"/>
</dbReference>
<accession>A0A1M6XMM1</accession>
<evidence type="ECO:0000313" key="4">
    <source>
        <dbReference type="EMBL" id="SHL07201.1"/>
    </source>
</evidence>
<dbReference type="PANTHER" id="PTHR36927:SF4">
    <property type="entry name" value="BLR5718 PROTEIN"/>
    <property type="match status" value="1"/>
</dbReference>
<proteinExistence type="predicted"/>
<feature type="transmembrane region" description="Helical" evidence="2">
    <location>
        <begin position="96"/>
        <end position="116"/>
    </location>
</feature>
<feature type="transmembrane region" description="Helical" evidence="2">
    <location>
        <begin position="342"/>
        <end position="360"/>
    </location>
</feature>
<dbReference type="InterPro" id="IPR002656">
    <property type="entry name" value="Acyl_transf_3_dom"/>
</dbReference>
<dbReference type="InterPro" id="IPR050623">
    <property type="entry name" value="Glucan_succinyl_AcylTrfase"/>
</dbReference>
<evidence type="ECO:0000256" key="1">
    <source>
        <dbReference type="SAM" id="MobiDB-lite"/>
    </source>
</evidence>
<dbReference type="PANTHER" id="PTHR36927">
    <property type="entry name" value="BLR4337 PROTEIN"/>
    <property type="match status" value="1"/>
</dbReference>
<keyword evidence="2" id="KW-1133">Transmembrane helix</keyword>
<organism evidence="4 5">
    <name type="scientific">Pseudonocardia thermophila</name>
    <dbReference type="NCBI Taxonomy" id="1848"/>
    <lineage>
        <taxon>Bacteria</taxon>
        <taxon>Bacillati</taxon>
        <taxon>Actinomycetota</taxon>
        <taxon>Actinomycetes</taxon>
        <taxon>Pseudonocardiales</taxon>
        <taxon>Pseudonocardiaceae</taxon>
        <taxon>Pseudonocardia</taxon>
    </lineage>
</organism>
<gene>
    <name evidence="4" type="ORF">SAMN05443637_11790</name>
</gene>
<keyword evidence="2" id="KW-0812">Transmembrane</keyword>
<feature type="region of interest" description="Disordered" evidence="1">
    <location>
        <begin position="370"/>
        <end position="413"/>
    </location>
</feature>
<dbReference type="AlphaFoldDB" id="A0A1M6XMM1"/>
<dbReference type="EMBL" id="FRAP01000017">
    <property type="protein sequence ID" value="SHL07201.1"/>
    <property type="molecule type" value="Genomic_DNA"/>
</dbReference>
<feature type="compositionally biased region" description="Low complexity" evidence="1">
    <location>
        <begin position="379"/>
        <end position="392"/>
    </location>
</feature>
<feature type="transmembrane region" description="Helical" evidence="2">
    <location>
        <begin position="141"/>
        <end position="160"/>
    </location>
</feature>
<evidence type="ECO:0000256" key="2">
    <source>
        <dbReference type="SAM" id="Phobius"/>
    </source>
</evidence>
<dbReference type="OrthoDB" id="7375713at2"/>
<dbReference type="STRING" id="1848.SAMN05443637_11790"/>
<feature type="transmembrane region" description="Helical" evidence="2">
    <location>
        <begin position="206"/>
        <end position="223"/>
    </location>
</feature>